<dbReference type="Gene3D" id="3.40.50.1820">
    <property type="entry name" value="alpha/beta hydrolase"/>
    <property type="match status" value="1"/>
</dbReference>
<dbReference type="OrthoDB" id="190201at2759"/>
<dbReference type="SUPFAM" id="SSF53474">
    <property type="entry name" value="alpha/beta-Hydrolases"/>
    <property type="match status" value="1"/>
</dbReference>
<feature type="domain" description="AB hydrolase-1" evidence="2">
    <location>
        <begin position="102"/>
        <end position="364"/>
    </location>
</feature>
<feature type="signal peptide" evidence="1">
    <location>
        <begin position="1"/>
        <end position="18"/>
    </location>
</feature>
<protein>
    <recommendedName>
        <fullName evidence="2">AB hydrolase-1 domain-containing protein</fullName>
    </recommendedName>
</protein>
<accession>A0A9W9FD47</accession>
<evidence type="ECO:0000313" key="4">
    <source>
        <dbReference type="Proteomes" id="UP001149074"/>
    </source>
</evidence>
<dbReference type="EMBL" id="JAPQKI010000005">
    <property type="protein sequence ID" value="KAJ5098030.1"/>
    <property type="molecule type" value="Genomic_DNA"/>
</dbReference>
<dbReference type="PANTHER" id="PTHR42886:SF87">
    <property type="entry name" value="AB HYDROLASE-1 DOMAIN-CONTAINING PROTEIN"/>
    <property type="match status" value="1"/>
</dbReference>
<dbReference type="GO" id="GO:0017000">
    <property type="term" value="P:antibiotic biosynthetic process"/>
    <property type="evidence" value="ECO:0007669"/>
    <property type="project" value="UniProtKB-ARBA"/>
</dbReference>
<keyword evidence="1" id="KW-0732">Signal</keyword>
<feature type="chain" id="PRO_5040761769" description="AB hydrolase-1 domain-containing protein" evidence="1">
    <location>
        <begin position="19"/>
        <end position="392"/>
    </location>
</feature>
<gene>
    <name evidence="3" type="ORF">N7532_005031</name>
</gene>
<reference evidence="3" key="1">
    <citation type="submission" date="2022-11" db="EMBL/GenBank/DDBJ databases">
        <authorList>
            <person name="Petersen C."/>
        </authorList>
    </citation>
    <scope>NUCLEOTIDE SEQUENCE</scope>
    <source>
        <strain evidence="3">IBT 30761</strain>
    </source>
</reference>
<sequence>MHIATIGAWILATGLVSAKTCYNATVPVPVSARNGVFDNLSTPKNNMEATMFSIAATRQGGNFTEDALTGYATVSGHYNISAQYCMPNSSASSNSSQPVLQILTHGIGFDKTYWDLPYNNFNYSYVDYALSRGYHTLSYDRLGLGNSSHGDPKSEIQAFLEVEVLAQITRSLRNASLSGIRTRPSKIVHVGHSFGSYLTFALSATYPDLSDGLVLTGFSTNSSFTPQFVAGSNFQQARLDPSIRSRPGLNYSLGYLVTSNMGNVEYTLFDPPHYDPKILAFAEKIKQPVTVGELLTIAGLPQESKFSGPVLVMAGSNDMASCGGNCTATGGASESIPAAAKEAFPDAKTFSAYIQPNTGHGLNMHYNATGGYKQIADFLGNQGLSKNMKRLR</sequence>
<organism evidence="3 4">
    <name type="scientific">Penicillium argentinense</name>
    <dbReference type="NCBI Taxonomy" id="1131581"/>
    <lineage>
        <taxon>Eukaryota</taxon>
        <taxon>Fungi</taxon>
        <taxon>Dikarya</taxon>
        <taxon>Ascomycota</taxon>
        <taxon>Pezizomycotina</taxon>
        <taxon>Eurotiomycetes</taxon>
        <taxon>Eurotiomycetidae</taxon>
        <taxon>Eurotiales</taxon>
        <taxon>Aspergillaceae</taxon>
        <taxon>Penicillium</taxon>
    </lineage>
</organism>
<comment type="caution">
    <text evidence="3">The sequence shown here is derived from an EMBL/GenBank/DDBJ whole genome shotgun (WGS) entry which is preliminary data.</text>
</comment>
<proteinExistence type="predicted"/>
<dbReference type="GeneID" id="81356504"/>
<keyword evidence="4" id="KW-1185">Reference proteome</keyword>
<name>A0A9W9FD47_9EURO</name>
<dbReference type="InterPro" id="IPR000073">
    <property type="entry name" value="AB_hydrolase_1"/>
</dbReference>
<evidence type="ECO:0000256" key="1">
    <source>
        <dbReference type="SAM" id="SignalP"/>
    </source>
</evidence>
<reference evidence="3" key="2">
    <citation type="journal article" date="2023" name="IMA Fungus">
        <title>Comparative genomic study of the Penicillium genus elucidates a diverse pangenome and 15 lateral gene transfer events.</title>
        <authorList>
            <person name="Petersen C."/>
            <person name="Sorensen T."/>
            <person name="Nielsen M.R."/>
            <person name="Sondergaard T.E."/>
            <person name="Sorensen J.L."/>
            <person name="Fitzpatrick D.A."/>
            <person name="Frisvad J.C."/>
            <person name="Nielsen K.L."/>
        </authorList>
    </citation>
    <scope>NUCLEOTIDE SEQUENCE</scope>
    <source>
        <strain evidence="3">IBT 30761</strain>
    </source>
</reference>
<evidence type="ECO:0000259" key="2">
    <source>
        <dbReference type="Pfam" id="PF12697"/>
    </source>
</evidence>
<dbReference type="PANTHER" id="PTHR42886">
    <property type="entry name" value="RE40534P-RELATED"/>
    <property type="match status" value="1"/>
</dbReference>
<dbReference type="Pfam" id="PF12697">
    <property type="entry name" value="Abhydrolase_6"/>
    <property type="match status" value="1"/>
</dbReference>
<dbReference type="AlphaFoldDB" id="A0A9W9FD47"/>
<dbReference type="Proteomes" id="UP001149074">
    <property type="component" value="Unassembled WGS sequence"/>
</dbReference>
<dbReference type="RefSeq" id="XP_056473684.1">
    <property type="nucleotide sequence ID" value="XM_056617525.1"/>
</dbReference>
<dbReference type="GO" id="GO:0072330">
    <property type="term" value="P:monocarboxylic acid biosynthetic process"/>
    <property type="evidence" value="ECO:0007669"/>
    <property type="project" value="UniProtKB-ARBA"/>
</dbReference>
<dbReference type="InterPro" id="IPR029058">
    <property type="entry name" value="AB_hydrolase_fold"/>
</dbReference>
<evidence type="ECO:0000313" key="3">
    <source>
        <dbReference type="EMBL" id="KAJ5098030.1"/>
    </source>
</evidence>